<evidence type="ECO:0000256" key="3">
    <source>
        <dbReference type="ARBA" id="ARBA00022448"/>
    </source>
</evidence>
<evidence type="ECO:0000256" key="4">
    <source>
        <dbReference type="ARBA" id="ARBA00022475"/>
    </source>
</evidence>
<feature type="region of interest" description="Disordered" evidence="8">
    <location>
        <begin position="313"/>
        <end position="349"/>
    </location>
</feature>
<dbReference type="GO" id="GO:0005509">
    <property type="term" value="F:calcium ion binding"/>
    <property type="evidence" value="ECO:0007669"/>
    <property type="project" value="InterPro"/>
</dbReference>
<evidence type="ECO:0000256" key="8">
    <source>
        <dbReference type="SAM" id="MobiDB-lite"/>
    </source>
</evidence>
<dbReference type="PANTHER" id="PTHR46494">
    <property type="entry name" value="CORA FAMILY METAL ION TRANSPORTER (EUROFUNG)"/>
    <property type="match status" value="1"/>
</dbReference>
<dbReference type="GO" id="GO:0005886">
    <property type="term" value="C:plasma membrane"/>
    <property type="evidence" value="ECO:0007669"/>
    <property type="project" value="UniProtKB-SubCell"/>
</dbReference>
<dbReference type="GO" id="GO:0050897">
    <property type="term" value="F:cobalt ion binding"/>
    <property type="evidence" value="ECO:0007669"/>
    <property type="project" value="TreeGrafter"/>
</dbReference>
<dbReference type="GO" id="GO:0000287">
    <property type="term" value="F:magnesium ion binding"/>
    <property type="evidence" value="ECO:0007669"/>
    <property type="project" value="TreeGrafter"/>
</dbReference>
<evidence type="ECO:0000259" key="10">
    <source>
        <dbReference type="PROSITE" id="PS50222"/>
    </source>
</evidence>
<name>W4GWI9_APHAT</name>
<dbReference type="InterPro" id="IPR011992">
    <property type="entry name" value="EF-hand-dom_pair"/>
</dbReference>
<dbReference type="VEuPathDB" id="FungiDB:H257_04356"/>
<dbReference type="InterPro" id="IPR002048">
    <property type="entry name" value="EF_hand_dom"/>
</dbReference>
<dbReference type="Gene3D" id="1.20.58.340">
    <property type="entry name" value="Magnesium transport protein CorA, transmembrane region"/>
    <property type="match status" value="2"/>
</dbReference>
<dbReference type="GO" id="GO:0015087">
    <property type="term" value="F:cobalt ion transmembrane transporter activity"/>
    <property type="evidence" value="ECO:0007669"/>
    <property type="project" value="TreeGrafter"/>
</dbReference>
<feature type="transmembrane region" description="Helical" evidence="9">
    <location>
        <begin position="552"/>
        <end position="570"/>
    </location>
</feature>
<sequence length="673" mass="77183">MSVQINRTTPSKQPLMWRGTSSNDEELLPLVDSPAHSYTTSISVQQTPKADLPPQQTGTMQPPMTAKFNPTEHHLSAESVSFAFSPTSHPQLPRLAVPLCDDLTHLNGQLEPEYIHLSILDPFFDVTPSRLHLAFHEADPTDSGVLTPDQFRAALESVGIRCRDEAVFQTLLGSMSHGPAISKADFERIVQKLKLGNLFEEGTMALFRGAENSNQSRIEVCDFSSKRLALYKPELRSFFTTEPAPWVSCRWINMQGHDHLNLKRLAIKYRLHPLAMEDTIELNERPKFDTYATHRFVVFPILHHTLRHRPTAADADLAQPPPPPSTGRLEKANSKTWLPASTRARRRTLSSETDEHFALTVEHVAIFLVGDHTLITVKPSSEDDASIWQAVHRRLASTYSKVRHNDANFLLYSVLDVIVDQMTGVMDDVRSYLMHLEQQLDTLLHRFDIETLRDVHSELGQLPRVIKPTRDVLKSLLASRDLPDTTKAYLRDVHDHLNHILDEIEWQFQMCKSMTEEYRDAKATQTNYVVYVLTIVTTVFLPAQFLTGVYGMNFGIVYCTYPPIYIYIYIEHGWVLYGRLHARAAFPVRLRCILDDFAQLHHLDALLLPPQAVGLMKMTRPKQLRLSDVAHRPIHAMVLRLYRYVRHTTSLEFTVRRREMFQILSRSILLYYY</sequence>
<dbReference type="InterPro" id="IPR045861">
    <property type="entry name" value="CorA_cytoplasmic_dom"/>
</dbReference>
<dbReference type="InterPro" id="IPR002523">
    <property type="entry name" value="MgTranspt_CorA/ZnTranspt_ZntB"/>
</dbReference>
<keyword evidence="4" id="KW-1003">Cell membrane</keyword>
<comment type="subcellular location">
    <subcellularLocation>
        <location evidence="1">Cell membrane</location>
        <topology evidence="1">Multi-pass membrane protein</topology>
    </subcellularLocation>
</comment>
<dbReference type="AlphaFoldDB" id="W4GWI9"/>
<protein>
    <recommendedName>
        <fullName evidence="10">EF-hand domain-containing protein</fullName>
    </recommendedName>
</protein>
<evidence type="ECO:0000256" key="2">
    <source>
        <dbReference type="ARBA" id="ARBA00009765"/>
    </source>
</evidence>
<evidence type="ECO:0000256" key="7">
    <source>
        <dbReference type="ARBA" id="ARBA00023136"/>
    </source>
</evidence>
<dbReference type="Pfam" id="PF01544">
    <property type="entry name" value="CorA"/>
    <property type="match status" value="1"/>
</dbReference>
<comment type="similarity">
    <text evidence="2">Belongs to the CorA metal ion transporter (MIT) (TC 1.A.35) family.</text>
</comment>
<accession>W4GWI9</accession>
<evidence type="ECO:0000256" key="1">
    <source>
        <dbReference type="ARBA" id="ARBA00004651"/>
    </source>
</evidence>
<keyword evidence="5 9" id="KW-0812">Transmembrane</keyword>
<keyword evidence="6 9" id="KW-1133">Transmembrane helix</keyword>
<feature type="region of interest" description="Disordered" evidence="8">
    <location>
        <begin position="1"/>
        <end position="20"/>
    </location>
</feature>
<gene>
    <name evidence="11" type="ORF">H257_04356</name>
</gene>
<dbReference type="RefSeq" id="XP_009827121.1">
    <property type="nucleotide sequence ID" value="XM_009828819.1"/>
</dbReference>
<reference evidence="11" key="1">
    <citation type="submission" date="2013-12" db="EMBL/GenBank/DDBJ databases">
        <title>The Genome Sequence of Aphanomyces astaci APO3.</title>
        <authorList>
            <consortium name="The Broad Institute Genomics Platform"/>
            <person name="Russ C."/>
            <person name="Tyler B."/>
            <person name="van West P."/>
            <person name="Dieguez-Uribeondo J."/>
            <person name="Young S.K."/>
            <person name="Zeng Q."/>
            <person name="Gargeya S."/>
            <person name="Fitzgerald M."/>
            <person name="Abouelleil A."/>
            <person name="Alvarado L."/>
            <person name="Chapman S.B."/>
            <person name="Gainer-Dewar J."/>
            <person name="Goldberg J."/>
            <person name="Griggs A."/>
            <person name="Gujja S."/>
            <person name="Hansen M."/>
            <person name="Howarth C."/>
            <person name="Imamovic A."/>
            <person name="Ireland A."/>
            <person name="Larimer J."/>
            <person name="McCowan C."/>
            <person name="Murphy C."/>
            <person name="Pearson M."/>
            <person name="Poon T.W."/>
            <person name="Priest M."/>
            <person name="Roberts A."/>
            <person name="Saif S."/>
            <person name="Shea T."/>
            <person name="Sykes S."/>
            <person name="Wortman J."/>
            <person name="Nusbaum C."/>
            <person name="Birren B."/>
        </authorList>
    </citation>
    <scope>NUCLEOTIDE SEQUENCE [LARGE SCALE GENOMIC DNA]</scope>
    <source>
        <strain evidence="11">APO3</strain>
    </source>
</reference>
<feature type="transmembrane region" description="Helical" evidence="9">
    <location>
        <begin position="528"/>
        <end position="546"/>
    </location>
</feature>
<feature type="domain" description="EF-hand" evidence="10">
    <location>
        <begin position="126"/>
        <end position="161"/>
    </location>
</feature>
<dbReference type="Gene3D" id="3.30.460.20">
    <property type="entry name" value="CorA soluble domain-like"/>
    <property type="match status" value="1"/>
</dbReference>
<organism evidence="11">
    <name type="scientific">Aphanomyces astaci</name>
    <name type="common">Crayfish plague agent</name>
    <dbReference type="NCBI Taxonomy" id="112090"/>
    <lineage>
        <taxon>Eukaryota</taxon>
        <taxon>Sar</taxon>
        <taxon>Stramenopiles</taxon>
        <taxon>Oomycota</taxon>
        <taxon>Saprolegniomycetes</taxon>
        <taxon>Saprolegniales</taxon>
        <taxon>Verrucalvaceae</taxon>
        <taxon>Aphanomyces</taxon>
    </lineage>
</organism>
<dbReference type="InterPro" id="IPR045863">
    <property type="entry name" value="CorA_TM1_TM2"/>
</dbReference>
<feature type="compositionally biased region" description="Polar residues" evidence="8">
    <location>
        <begin position="1"/>
        <end position="12"/>
    </location>
</feature>
<dbReference type="GO" id="GO:0015095">
    <property type="term" value="F:magnesium ion transmembrane transporter activity"/>
    <property type="evidence" value="ECO:0007669"/>
    <property type="project" value="TreeGrafter"/>
</dbReference>
<evidence type="ECO:0000256" key="5">
    <source>
        <dbReference type="ARBA" id="ARBA00022692"/>
    </source>
</evidence>
<dbReference type="EMBL" id="KI913120">
    <property type="protein sequence ID" value="ETV83691.1"/>
    <property type="molecule type" value="Genomic_DNA"/>
</dbReference>
<dbReference type="PANTHER" id="PTHR46494:SF1">
    <property type="entry name" value="CORA FAMILY METAL ION TRANSPORTER (EUROFUNG)"/>
    <property type="match status" value="1"/>
</dbReference>
<dbReference type="OrthoDB" id="165352at2759"/>
<proteinExistence type="inferred from homology"/>
<evidence type="ECO:0000313" key="11">
    <source>
        <dbReference type="EMBL" id="ETV83691.1"/>
    </source>
</evidence>
<keyword evidence="3" id="KW-0813">Transport</keyword>
<dbReference type="SUPFAM" id="SSF143865">
    <property type="entry name" value="CorA soluble domain-like"/>
    <property type="match status" value="1"/>
</dbReference>
<dbReference type="GeneID" id="20806352"/>
<dbReference type="SUPFAM" id="SSF47473">
    <property type="entry name" value="EF-hand"/>
    <property type="match status" value="1"/>
</dbReference>
<evidence type="ECO:0000256" key="6">
    <source>
        <dbReference type="ARBA" id="ARBA00022989"/>
    </source>
</evidence>
<dbReference type="PROSITE" id="PS50222">
    <property type="entry name" value="EF_HAND_2"/>
    <property type="match status" value="1"/>
</dbReference>
<evidence type="ECO:0000256" key="9">
    <source>
        <dbReference type="SAM" id="Phobius"/>
    </source>
</evidence>
<dbReference type="SUPFAM" id="SSF144083">
    <property type="entry name" value="Magnesium transport protein CorA, transmembrane region"/>
    <property type="match status" value="1"/>
</dbReference>
<keyword evidence="7 9" id="KW-0472">Membrane</keyword>